<keyword evidence="5" id="KW-0804">Transcription</keyword>
<evidence type="ECO:0000259" key="7">
    <source>
        <dbReference type="Pfam" id="PF08281"/>
    </source>
</evidence>
<evidence type="ECO:0000313" key="8">
    <source>
        <dbReference type="EMBL" id="TPG17103.1"/>
    </source>
</evidence>
<dbReference type="AlphaFoldDB" id="A0A502CWB6"/>
<feature type="domain" description="RNA polymerase sigma factor 70 region 4 type 2" evidence="7">
    <location>
        <begin position="119"/>
        <end position="171"/>
    </location>
</feature>
<evidence type="ECO:0000256" key="3">
    <source>
        <dbReference type="ARBA" id="ARBA00023082"/>
    </source>
</evidence>
<dbReference type="InterPro" id="IPR014284">
    <property type="entry name" value="RNA_pol_sigma-70_dom"/>
</dbReference>
<dbReference type="NCBIfam" id="TIGR02937">
    <property type="entry name" value="sigma70-ECF"/>
    <property type="match status" value="1"/>
</dbReference>
<dbReference type="InterPro" id="IPR007627">
    <property type="entry name" value="RNA_pol_sigma70_r2"/>
</dbReference>
<keyword evidence="2" id="KW-0805">Transcription regulation</keyword>
<evidence type="ECO:0000256" key="4">
    <source>
        <dbReference type="ARBA" id="ARBA00023125"/>
    </source>
</evidence>
<gene>
    <name evidence="8" type="primary">sigM</name>
    <name evidence="8" type="ORF">EAH86_10035</name>
</gene>
<dbReference type="RefSeq" id="WP_140739940.1">
    <property type="nucleotide sequence ID" value="NZ_RCZM01000003.1"/>
</dbReference>
<proteinExistence type="inferred from homology"/>
<dbReference type="Proteomes" id="UP000317722">
    <property type="component" value="Unassembled WGS sequence"/>
</dbReference>
<evidence type="ECO:0000256" key="1">
    <source>
        <dbReference type="ARBA" id="ARBA00010641"/>
    </source>
</evidence>
<evidence type="ECO:0000256" key="5">
    <source>
        <dbReference type="ARBA" id="ARBA00023163"/>
    </source>
</evidence>
<comment type="similarity">
    <text evidence="1">Belongs to the sigma-70 factor family. ECF subfamily.</text>
</comment>
<dbReference type="NCBIfam" id="NF007225">
    <property type="entry name" value="PRK09643.1"/>
    <property type="match status" value="1"/>
</dbReference>
<dbReference type="Pfam" id="PF08281">
    <property type="entry name" value="Sigma70_r4_2"/>
    <property type="match status" value="1"/>
</dbReference>
<dbReference type="InterPro" id="IPR013324">
    <property type="entry name" value="RNA_pol_sigma_r3/r4-like"/>
</dbReference>
<dbReference type="Gene3D" id="1.10.10.10">
    <property type="entry name" value="Winged helix-like DNA-binding domain superfamily/Winged helix DNA-binding domain"/>
    <property type="match status" value="1"/>
</dbReference>
<organism evidence="8 9">
    <name type="scientific">Pedococcus bigeumensis</name>
    <dbReference type="NCBI Taxonomy" id="433644"/>
    <lineage>
        <taxon>Bacteria</taxon>
        <taxon>Bacillati</taxon>
        <taxon>Actinomycetota</taxon>
        <taxon>Actinomycetes</taxon>
        <taxon>Micrococcales</taxon>
        <taxon>Intrasporangiaceae</taxon>
        <taxon>Pedococcus</taxon>
    </lineage>
</organism>
<dbReference type="GO" id="GO:0016987">
    <property type="term" value="F:sigma factor activity"/>
    <property type="evidence" value="ECO:0007669"/>
    <property type="project" value="UniProtKB-KW"/>
</dbReference>
<dbReference type="SUPFAM" id="SSF88659">
    <property type="entry name" value="Sigma3 and sigma4 domains of RNA polymerase sigma factors"/>
    <property type="match status" value="1"/>
</dbReference>
<dbReference type="InterPro" id="IPR039425">
    <property type="entry name" value="RNA_pol_sigma-70-like"/>
</dbReference>
<keyword evidence="3" id="KW-0731">Sigma factor</keyword>
<sequence length="182" mass="20570">MSTLPLRERDDRDLLRAHVAGDPDAFGELFRRHRDRMWAVALRTTRNRELASDCVQDAFISAFRRAESYRGDAAVTTWLHRIVVNACLDRLRRDKPTSELPEYELSDKRDAEGSVDTRLDVREALDRLPEGQRMALILVDMHGLSVAEAAAVLEVAEGTVKSRCSRGRDAMAELLREPSGQP</sequence>
<dbReference type="OrthoDB" id="3747638at2"/>
<dbReference type="GO" id="GO:0003677">
    <property type="term" value="F:DNA binding"/>
    <property type="evidence" value="ECO:0007669"/>
    <property type="project" value="UniProtKB-KW"/>
</dbReference>
<evidence type="ECO:0000256" key="2">
    <source>
        <dbReference type="ARBA" id="ARBA00023015"/>
    </source>
</evidence>
<keyword evidence="9" id="KW-1185">Reference proteome</keyword>
<accession>A0A502CWB6</accession>
<comment type="caution">
    <text evidence="8">The sequence shown here is derived from an EMBL/GenBank/DDBJ whole genome shotgun (WGS) entry which is preliminary data.</text>
</comment>
<reference evidence="8 9" key="1">
    <citation type="journal article" date="2019" name="Environ. Microbiol.">
        <title>Species interactions and distinct microbial communities in high Arctic permafrost affected cryosols are associated with the CH4 and CO2 gas fluxes.</title>
        <authorList>
            <person name="Altshuler I."/>
            <person name="Hamel J."/>
            <person name="Turney S."/>
            <person name="Magnuson E."/>
            <person name="Levesque R."/>
            <person name="Greer C."/>
            <person name="Whyte L.G."/>
        </authorList>
    </citation>
    <scope>NUCLEOTIDE SEQUENCE [LARGE SCALE GENOMIC DNA]</scope>
    <source>
        <strain evidence="8 9">S9.3A</strain>
    </source>
</reference>
<evidence type="ECO:0000259" key="6">
    <source>
        <dbReference type="Pfam" id="PF04542"/>
    </source>
</evidence>
<name>A0A502CWB6_9MICO</name>
<dbReference type="PANTHER" id="PTHR43133:SF50">
    <property type="entry name" value="ECF RNA POLYMERASE SIGMA FACTOR SIGM"/>
    <property type="match status" value="1"/>
</dbReference>
<evidence type="ECO:0000313" key="9">
    <source>
        <dbReference type="Proteomes" id="UP000317722"/>
    </source>
</evidence>
<dbReference type="Gene3D" id="1.10.1740.10">
    <property type="match status" value="1"/>
</dbReference>
<dbReference type="InterPro" id="IPR036388">
    <property type="entry name" value="WH-like_DNA-bd_sf"/>
</dbReference>
<dbReference type="Pfam" id="PF04542">
    <property type="entry name" value="Sigma70_r2"/>
    <property type="match status" value="1"/>
</dbReference>
<keyword evidence="4" id="KW-0238">DNA-binding</keyword>
<protein>
    <submittedName>
        <fullName evidence="8">RNA polymerase sigma factor SigM</fullName>
    </submittedName>
</protein>
<dbReference type="InterPro" id="IPR013249">
    <property type="entry name" value="RNA_pol_sigma70_r4_t2"/>
</dbReference>
<dbReference type="PANTHER" id="PTHR43133">
    <property type="entry name" value="RNA POLYMERASE ECF-TYPE SIGMA FACTO"/>
    <property type="match status" value="1"/>
</dbReference>
<dbReference type="EMBL" id="RCZM01000003">
    <property type="protein sequence ID" value="TPG17103.1"/>
    <property type="molecule type" value="Genomic_DNA"/>
</dbReference>
<dbReference type="GO" id="GO:0006352">
    <property type="term" value="P:DNA-templated transcription initiation"/>
    <property type="evidence" value="ECO:0007669"/>
    <property type="project" value="InterPro"/>
</dbReference>
<dbReference type="SUPFAM" id="SSF88946">
    <property type="entry name" value="Sigma2 domain of RNA polymerase sigma factors"/>
    <property type="match status" value="1"/>
</dbReference>
<dbReference type="InterPro" id="IPR013325">
    <property type="entry name" value="RNA_pol_sigma_r2"/>
</dbReference>
<feature type="domain" description="RNA polymerase sigma-70 region 2" evidence="6">
    <location>
        <begin position="29"/>
        <end position="95"/>
    </location>
</feature>